<dbReference type="InterPro" id="IPR016181">
    <property type="entry name" value="Acyl_CoA_acyltransferase"/>
</dbReference>
<proteinExistence type="predicted"/>
<sequence>MNAAPASAVSAEPHFAGGIVRETPKDSAAIDALVIAAFGPGRFAKTAERLRERAPLAAGFCLLEDGRLIGSVRLWAILTGEAKSVFLGPIAVDKASRSTGLGGELVRACIEEAKARGLDGVLLVGDPPYFSRFGFVPAPDAVLPGPVDQRRVMWLPFTAAAPVGTVRPDA</sequence>
<feature type="domain" description="N-acetyltransferase" evidence="1">
    <location>
        <begin position="17"/>
        <end position="158"/>
    </location>
</feature>
<dbReference type="PROSITE" id="PS51186">
    <property type="entry name" value="GNAT"/>
    <property type="match status" value="1"/>
</dbReference>
<evidence type="ECO:0000313" key="3">
    <source>
        <dbReference type="Proteomes" id="UP000195766"/>
    </source>
</evidence>
<dbReference type="GO" id="GO:0016747">
    <property type="term" value="F:acyltransferase activity, transferring groups other than amino-acyl groups"/>
    <property type="evidence" value="ECO:0007669"/>
    <property type="project" value="InterPro"/>
</dbReference>
<dbReference type="EMBL" id="FUIE01000051">
    <property type="protein sequence ID" value="SJM63837.1"/>
    <property type="molecule type" value="Genomic_DNA"/>
</dbReference>
<gene>
    <name evidence="2" type="ORF">FM111_09950</name>
</gene>
<dbReference type="AlphaFoldDB" id="A0A1R4G6Z1"/>
<dbReference type="OrthoDB" id="9815099at2"/>
<reference evidence="2 3" key="1">
    <citation type="submission" date="2017-02" db="EMBL/GenBank/DDBJ databases">
        <authorList>
            <person name="Peterson S.W."/>
        </authorList>
    </citation>
    <scope>NUCLEOTIDE SEQUENCE [LARGE SCALE GENOMIC DNA]</scope>
    <source>
        <strain evidence="2 3">3F5N</strain>
    </source>
</reference>
<dbReference type="Pfam" id="PF00583">
    <property type="entry name" value="Acetyltransf_1"/>
    <property type="match status" value="1"/>
</dbReference>
<dbReference type="CDD" id="cd04301">
    <property type="entry name" value="NAT_SF"/>
    <property type="match status" value="1"/>
</dbReference>
<evidence type="ECO:0000313" key="2">
    <source>
        <dbReference type="EMBL" id="SJM63837.1"/>
    </source>
</evidence>
<dbReference type="RefSeq" id="WP_087140809.1">
    <property type="nucleotide sequence ID" value="NZ_FUIE01000051.1"/>
</dbReference>
<dbReference type="Gene3D" id="3.40.630.30">
    <property type="match status" value="1"/>
</dbReference>
<evidence type="ECO:0000259" key="1">
    <source>
        <dbReference type="PROSITE" id="PS51186"/>
    </source>
</evidence>
<accession>A0A1R4G6Z1</accession>
<dbReference type="SUPFAM" id="SSF55729">
    <property type="entry name" value="Acyl-CoA N-acyltransferases (Nat)"/>
    <property type="match status" value="1"/>
</dbReference>
<organism evidence="2 3">
    <name type="scientific">Brevundimonas diminuta 3F5N</name>
    <dbReference type="NCBI Taxonomy" id="1255603"/>
    <lineage>
        <taxon>Bacteria</taxon>
        <taxon>Pseudomonadati</taxon>
        <taxon>Pseudomonadota</taxon>
        <taxon>Alphaproteobacteria</taxon>
        <taxon>Caulobacterales</taxon>
        <taxon>Caulobacteraceae</taxon>
        <taxon>Brevundimonas</taxon>
    </lineage>
</organism>
<dbReference type="Proteomes" id="UP000195766">
    <property type="component" value="Unassembled WGS sequence"/>
</dbReference>
<dbReference type="InterPro" id="IPR000182">
    <property type="entry name" value="GNAT_dom"/>
</dbReference>
<name>A0A1R4G6Z1_BREDI</name>
<protein>
    <recommendedName>
        <fullName evidence="1">N-acetyltransferase domain-containing protein</fullName>
    </recommendedName>
</protein>